<gene>
    <name evidence="2" type="ORF">GM1_004_02440</name>
</gene>
<keyword evidence="3" id="KW-1185">Reference proteome</keyword>
<comment type="caution">
    <text evidence="2">The sequence shown here is derived from an EMBL/GenBank/DDBJ whole genome shotgun (WGS) entry which is preliminary data.</text>
</comment>
<dbReference type="EMBL" id="BAOP01000004">
    <property type="protein sequence ID" value="GAC78799.1"/>
    <property type="molecule type" value="Genomic_DNA"/>
</dbReference>
<dbReference type="Proteomes" id="UP000035009">
    <property type="component" value="Unassembled WGS sequence"/>
</dbReference>
<dbReference type="AlphaFoldDB" id="M3VDX5"/>
<sequence>MTTGRPRNIHERNAQRLEKLKADERAAEQGQREAEAVHQQTRQNFDHLFTQSTSFAAENPMIGIPTTLFIAWMRRAKTREGQAAIDRFAELRDERGRGSLIPGGALDGVDAADAHDLLKGENLETSWAASPEAAGVDAAAVAPDRLATAAERRSSGPDRGPQLG</sequence>
<evidence type="ECO:0000313" key="2">
    <source>
        <dbReference type="EMBL" id="GAC78799.1"/>
    </source>
</evidence>
<reference evidence="2 3" key="1">
    <citation type="submission" date="2013-02" db="EMBL/GenBank/DDBJ databases">
        <title>Whole genome shotgun sequence of Gordonia malaquae NBRC 108250.</title>
        <authorList>
            <person name="Yoshida I."/>
            <person name="Hosoyama A."/>
            <person name="Tsuchikane K."/>
            <person name="Ando Y."/>
            <person name="Baba S."/>
            <person name="Ohji S."/>
            <person name="Hamada M."/>
            <person name="Tamura T."/>
            <person name="Yamazoe A."/>
            <person name="Yamazaki S."/>
            <person name="Fujita N."/>
        </authorList>
    </citation>
    <scope>NUCLEOTIDE SEQUENCE [LARGE SCALE GENOMIC DNA]</scope>
    <source>
        <strain evidence="2 3">NBRC 108250</strain>
    </source>
</reference>
<proteinExistence type="predicted"/>
<feature type="region of interest" description="Disordered" evidence="1">
    <location>
        <begin position="130"/>
        <end position="164"/>
    </location>
</feature>
<evidence type="ECO:0000313" key="3">
    <source>
        <dbReference type="Proteomes" id="UP000035009"/>
    </source>
</evidence>
<feature type="compositionally biased region" description="Low complexity" evidence="1">
    <location>
        <begin position="130"/>
        <end position="144"/>
    </location>
</feature>
<evidence type="ECO:0000256" key="1">
    <source>
        <dbReference type="SAM" id="MobiDB-lite"/>
    </source>
</evidence>
<organism evidence="2 3">
    <name type="scientific">Gordonia malaquae NBRC 108250</name>
    <dbReference type="NCBI Taxonomy" id="1223542"/>
    <lineage>
        <taxon>Bacteria</taxon>
        <taxon>Bacillati</taxon>
        <taxon>Actinomycetota</taxon>
        <taxon>Actinomycetes</taxon>
        <taxon>Mycobacteriales</taxon>
        <taxon>Gordoniaceae</taxon>
        <taxon>Gordonia</taxon>
    </lineage>
</organism>
<dbReference type="RefSeq" id="WP_008376930.1">
    <property type="nucleotide sequence ID" value="NZ_BAOP01000004.1"/>
</dbReference>
<accession>M3VDX5</accession>
<dbReference type="STRING" id="410332.SAMN04488550_2927"/>
<protein>
    <submittedName>
        <fullName evidence="2">Uncharacterized protein</fullName>
    </submittedName>
</protein>
<name>M3VDX5_GORML</name>